<keyword evidence="2" id="KW-1185">Reference proteome</keyword>
<feature type="non-terminal residue" evidence="1">
    <location>
        <position position="69"/>
    </location>
</feature>
<comment type="caution">
    <text evidence="1">The sequence shown here is derived from an EMBL/GenBank/DDBJ whole genome shotgun (WGS) entry which is preliminary data.</text>
</comment>
<evidence type="ECO:0000313" key="2">
    <source>
        <dbReference type="Proteomes" id="UP000789759"/>
    </source>
</evidence>
<dbReference type="OrthoDB" id="2430504at2759"/>
<accession>A0A9N9D7P7</accession>
<gene>
    <name evidence="1" type="ORF">CPELLU_LOCUS8129</name>
</gene>
<proteinExistence type="predicted"/>
<sequence>MKKKSILLSDLTQAIYNFLTSISEIDENLEDNIRFFFEYCVDFIKILDFQESDLSKSSIINKLIKNVQA</sequence>
<evidence type="ECO:0000313" key="1">
    <source>
        <dbReference type="EMBL" id="CAG8625371.1"/>
    </source>
</evidence>
<dbReference type="AlphaFoldDB" id="A0A9N9D7P7"/>
<dbReference type="EMBL" id="CAJVQA010005660">
    <property type="protein sequence ID" value="CAG8625371.1"/>
    <property type="molecule type" value="Genomic_DNA"/>
</dbReference>
<name>A0A9N9D7P7_9GLOM</name>
<reference evidence="1" key="1">
    <citation type="submission" date="2021-06" db="EMBL/GenBank/DDBJ databases">
        <authorList>
            <person name="Kallberg Y."/>
            <person name="Tangrot J."/>
            <person name="Rosling A."/>
        </authorList>
    </citation>
    <scope>NUCLEOTIDE SEQUENCE</scope>
    <source>
        <strain evidence="1">FL966</strain>
    </source>
</reference>
<protein>
    <submittedName>
        <fullName evidence="1">3080_t:CDS:1</fullName>
    </submittedName>
</protein>
<dbReference type="Proteomes" id="UP000789759">
    <property type="component" value="Unassembled WGS sequence"/>
</dbReference>
<organism evidence="1 2">
    <name type="scientific">Cetraspora pellucida</name>
    <dbReference type="NCBI Taxonomy" id="1433469"/>
    <lineage>
        <taxon>Eukaryota</taxon>
        <taxon>Fungi</taxon>
        <taxon>Fungi incertae sedis</taxon>
        <taxon>Mucoromycota</taxon>
        <taxon>Glomeromycotina</taxon>
        <taxon>Glomeromycetes</taxon>
        <taxon>Diversisporales</taxon>
        <taxon>Gigasporaceae</taxon>
        <taxon>Cetraspora</taxon>
    </lineage>
</organism>